<dbReference type="AlphaFoldDB" id="A0A6G1FRE4"/>
<dbReference type="InterPro" id="IPR038883">
    <property type="entry name" value="AN11006-like"/>
</dbReference>
<keyword evidence="2" id="KW-1185">Reference proteome</keyword>
<dbReference type="OrthoDB" id="62952at2759"/>
<dbReference type="GeneID" id="54420960"/>
<dbReference type="EMBL" id="ML975185">
    <property type="protein sequence ID" value="KAF1808364.1"/>
    <property type="molecule type" value="Genomic_DNA"/>
</dbReference>
<dbReference type="Proteomes" id="UP000504638">
    <property type="component" value="Unplaced"/>
</dbReference>
<evidence type="ECO:0000313" key="2">
    <source>
        <dbReference type="Proteomes" id="UP000504638"/>
    </source>
</evidence>
<protein>
    <recommendedName>
        <fullName evidence="4">F-box domain-containing protein</fullName>
    </recommendedName>
</protein>
<reference evidence="3" key="2">
    <citation type="submission" date="2020-04" db="EMBL/GenBank/DDBJ databases">
        <authorList>
            <consortium name="NCBI Genome Project"/>
        </authorList>
    </citation>
    <scope>NUCLEOTIDE SEQUENCE</scope>
    <source>
        <strain evidence="3">CBS 781.70</strain>
    </source>
</reference>
<reference evidence="1 3" key="1">
    <citation type="submission" date="2020-01" db="EMBL/GenBank/DDBJ databases">
        <authorList>
            <consortium name="DOE Joint Genome Institute"/>
            <person name="Haridas S."/>
            <person name="Albert R."/>
            <person name="Binder M."/>
            <person name="Bloem J."/>
            <person name="Labutti K."/>
            <person name="Salamov A."/>
            <person name="Andreopoulos B."/>
            <person name="Baker S.E."/>
            <person name="Barry K."/>
            <person name="Bills G."/>
            <person name="Bluhm B.H."/>
            <person name="Cannon C."/>
            <person name="Castanera R."/>
            <person name="Culley D.E."/>
            <person name="Daum C."/>
            <person name="Ezra D."/>
            <person name="Gonzalez J.B."/>
            <person name="Henrissat B."/>
            <person name="Kuo A."/>
            <person name="Liang C."/>
            <person name="Lipzen A."/>
            <person name="Lutzoni F."/>
            <person name="Magnuson J."/>
            <person name="Mondo S."/>
            <person name="Nolan M."/>
            <person name="Ohm R."/>
            <person name="Pangilinan J."/>
            <person name="Park H.-J."/>
            <person name="Ramirez L."/>
            <person name="Alfaro M."/>
            <person name="Sun H."/>
            <person name="Tritt A."/>
            <person name="Yoshinaga Y."/>
            <person name="Zwiers L.-H."/>
            <person name="Turgeon B.G."/>
            <person name="Goodwin S.B."/>
            <person name="Spatafora J.W."/>
            <person name="Crous P.W."/>
            <person name="Grigoriev I.V."/>
        </authorList>
    </citation>
    <scope>NUCLEOTIDE SEQUENCE</scope>
    <source>
        <strain evidence="1 3">CBS 781.70</strain>
    </source>
</reference>
<evidence type="ECO:0000313" key="3">
    <source>
        <dbReference type="RefSeq" id="XP_033529995.1"/>
    </source>
</evidence>
<dbReference type="RefSeq" id="XP_033529995.1">
    <property type="nucleotide sequence ID" value="XM_033680390.1"/>
</dbReference>
<dbReference type="PANTHER" id="PTHR42085">
    <property type="entry name" value="F-BOX DOMAIN-CONTAINING PROTEIN"/>
    <property type="match status" value="1"/>
</dbReference>
<dbReference type="PANTHER" id="PTHR42085:SF1">
    <property type="entry name" value="F-BOX DOMAIN-CONTAINING PROTEIN"/>
    <property type="match status" value="1"/>
</dbReference>
<sequence>MNQATEIMAFKEFIDYGLSRRSLIPKQPLANSLAITPKPASVPPPTPIEAQRADPPLLRLPTELRREILRYLIPHHTRKLRLYSDIDSSIIHWKSSRGSRAASDSRALAVFRTNRLLYWECLSVLYSENHFHFIGFSYRPMLEFVRKLSPNTQTLIRHMRITRLTDDETEIRRDQHDLFCRMLHDFLPGLISLRADPWIWM</sequence>
<name>A0A6G1FRE4_9PEZI</name>
<organism evidence="1">
    <name type="scientific">Eremomyces bilateralis CBS 781.70</name>
    <dbReference type="NCBI Taxonomy" id="1392243"/>
    <lineage>
        <taxon>Eukaryota</taxon>
        <taxon>Fungi</taxon>
        <taxon>Dikarya</taxon>
        <taxon>Ascomycota</taxon>
        <taxon>Pezizomycotina</taxon>
        <taxon>Dothideomycetes</taxon>
        <taxon>Dothideomycetes incertae sedis</taxon>
        <taxon>Eremomycetales</taxon>
        <taxon>Eremomycetaceae</taxon>
        <taxon>Eremomyces</taxon>
    </lineage>
</organism>
<gene>
    <name evidence="1 3" type="ORF">P152DRAFT_462639</name>
</gene>
<evidence type="ECO:0008006" key="4">
    <source>
        <dbReference type="Google" id="ProtNLM"/>
    </source>
</evidence>
<proteinExistence type="predicted"/>
<evidence type="ECO:0000313" key="1">
    <source>
        <dbReference type="EMBL" id="KAF1808364.1"/>
    </source>
</evidence>
<reference evidence="3" key="3">
    <citation type="submission" date="2025-04" db="UniProtKB">
        <authorList>
            <consortium name="RefSeq"/>
        </authorList>
    </citation>
    <scope>IDENTIFICATION</scope>
    <source>
        <strain evidence="3">CBS 781.70</strain>
    </source>
</reference>
<accession>A0A6G1FRE4</accession>